<dbReference type="Proteomes" id="UP000270296">
    <property type="component" value="Unassembled WGS sequence"/>
</dbReference>
<dbReference type="AlphaFoldDB" id="A0A183J7W5"/>
<keyword evidence="4" id="KW-0863">Zinc-finger</keyword>
<dbReference type="SUPFAM" id="SSF50978">
    <property type="entry name" value="WD40 repeat-like"/>
    <property type="match status" value="1"/>
</dbReference>
<dbReference type="InterPro" id="IPR052416">
    <property type="entry name" value="GTF3C_component"/>
</dbReference>
<evidence type="ECO:0000313" key="9">
    <source>
        <dbReference type="WBParaSite" id="SBAD_0001236201-mRNA-1"/>
    </source>
</evidence>
<gene>
    <name evidence="7" type="ORF">SBAD_LOCUS11963</name>
</gene>
<dbReference type="EMBL" id="UZAM01016690">
    <property type="protein sequence ID" value="VDP44344.1"/>
    <property type="molecule type" value="Genomic_DNA"/>
</dbReference>
<reference evidence="9" key="1">
    <citation type="submission" date="2016-06" db="UniProtKB">
        <authorList>
            <consortium name="WormBaseParasite"/>
        </authorList>
    </citation>
    <scope>IDENTIFICATION</scope>
</reference>
<keyword evidence="4" id="KW-0862">Zinc</keyword>
<sequence>MMESFGLDAEEPESDEEMLDLCHDQVKFPFNCAEVQPQAYVKKTKMSETRSKKAKHEQSKKEHTRRRENRKFRIKVVPDFESFKDDLERWGDLTERIQRKIIAAALQKHRFVRCLQRDCRKKLGSVEIVFLHLQRHRRDPHPVRIQRPKLVHDLLTPSLTTGSNSGIASYVAFGKSDSKEQQITAIAKDELKFESFRGDLQRWNGLDRKIQRTIVSAALRRTGFVQCLLSNCDKKFSRSPSIFLHLNRHLKDAHIVENNDREHLSDLLTPSLLTGAHPGIAFNVALDESVSKEQRFFSRTEDEPEFESFRDDLQKWNDLDREIQRKIVASTLRKHDFVQCLLSDCGKNFARSAGLFLHLKWHLREAHLLGSNHSEELSDRLMPTVSTEANRHSSSDLIPVETLAKKQSRSCSATEVEAEYESFRDDLERWGNLTRRTQRKIIEVAMSKYRVIRCLLSQCGKNLHSSPGMFLHLERHCNDPRPFRPKRPEMLSEMFFPAGETASCSAAVSDTSFDKSDFKEQPILEKYEKIKPQKAVEVYLSYRGRIKEWRLLSTLQRNRILRSTWKIRPKMRCLTEGCHVTLSTYNGMAYHLMLCGIPFEKRLMRCKECDEQMPYLNMRLHLFEKHRDMLRGIVSHKWNEDENESAEQGAEKSPKSERSLLNDESILLNIGSRRIRHLRTYNIAQWSEKISEDWNKFVAENYFKCSSLFPEFIARRSHWKTQESHPSECLLSKHSIAVSFGNDTAPKQFSMFETVGHVNGVAGFCGAAILSVAWCPNNGGIQYILVSLRNDRGLTFSLDPVSDVLQLWSFDAAAFANTASTAASAEHFRICMVFTHKQDHINDISWCPSGMWQDPSPNDQTAPIGEGDELPRLGVFAAASDDGSVLIYSLPHPQFLGIEFSQSPLIHTLEPVAVLLSPCQKPVDSVDWSPFKGHSWVAAGFRSGLLCTWNIASRWQQGESSMTMEPYLCSCVADSSIRSVYWFTESIILFSSRNGDAVMWDMLEDVCFRKWPFYYTLHTVFTVPTLFPGFLYSLEEDGYHLGDSVRFLFATTEPDYDSQPQRMTVSSLNDVVWKFSFFPPHAAIMSVDESGRVVASCFSFLGNRQQNMRLASKLVFNTVKLKSPLTVDSATPGSTSEREPSLNALKFVFLPKQAASRLKTQAHKKSYPFGLRQAAIFAVDSNKYIADQHWCCFGGHNGILHVVFLKPF</sequence>
<dbReference type="InterPro" id="IPR036322">
    <property type="entry name" value="WD40_repeat_dom_sf"/>
</dbReference>
<dbReference type="PROSITE" id="PS00028">
    <property type="entry name" value="ZINC_FINGER_C2H2_1"/>
    <property type="match status" value="3"/>
</dbReference>
<dbReference type="SMART" id="SM00320">
    <property type="entry name" value="WD40"/>
    <property type="match status" value="3"/>
</dbReference>
<evidence type="ECO:0000313" key="8">
    <source>
        <dbReference type="Proteomes" id="UP000270296"/>
    </source>
</evidence>
<evidence type="ECO:0000259" key="6">
    <source>
        <dbReference type="PROSITE" id="PS50157"/>
    </source>
</evidence>
<organism evidence="9">
    <name type="scientific">Soboliphyme baturini</name>
    <dbReference type="NCBI Taxonomy" id="241478"/>
    <lineage>
        <taxon>Eukaryota</taxon>
        <taxon>Metazoa</taxon>
        <taxon>Ecdysozoa</taxon>
        <taxon>Nematoda</taxon>
        <taxon>Enoplea</taxon>
        <taxon>Dorylaimia</taxon>
        <taxon>Dioctophymatida</taxon>
        <taxon>Dioctophymatoidea</taxon>
        <taxon>Soboliphymatidae</taxon>
        <taxon>Soboliphyme</taxon>
    </lineage>
</organism>
<dbReference type="InterPro" id="IPR001680">
    <property type="entry name" value="WD40_rpt"/>
</dbReference>
<accession>A0A183J7W5</accession>
<keyword evidence="4" id="KW-0479">Metal-binding</keyword>
<dbReference type="GO" id="GO:0006383">
    <property type="term" value="P:transcription by RNA polymerase III"/>
    <property type="evidence" value="ECO:0007669"/>
    <property type="project" value="TreeGrafter"/>
</dbReference>
<evidence type="ECO:0000256" key="2">
    <source>
        <dbReference type="ARBA" id="ARBA00023163"/>
    </source>
</evidence>
<reference evidence="7 8" key="2">
    <citation type="submission" date="2018-11" db="EMBL/GenBank/DDBJ databases">
        <authorList>
            <consortium name="Pathogen Informatics"/>
        </authorList>
    </citation>
    <scope>NUCLEOTIDE SEQUENCE [LARGE SCALE GENOMIC DNA]</scope>
</reference>
<protein>
    <submittedName>
        <fullName evidence="9">C2H2-type domain-containing protein</fullName>
    </submittedName>
</protein>
<dbReference type="PANTHER" id="PTHR15052">
    <property type="entry name" value="RNA POLYMERASE III TRANSCRIPTION INITIATION FACTOR COMPLEX SUBUNIT"/>
    <property type="match status" value="1"/>
</dbReference>
<evidence type="ECO:0000313" key="7">
    <source>
        <dbReference type="EMBL" id="VDP44344.1"/>
    </source>
</evidence>
<name>A0A183J7W5_9BILA</name>
<dbReference type="GO" id="GO:0000127">
    <property type="term" value="C:transcription factor TFIIIC complex"/>
    <property type="evidence" value="ECO:0007669"/>
    <property type="project" value="TreeGrafter"/>
</dbReference>
<keyword evidence="3" id="KW-0539">Nucleus</keyword>
<keyword evidence="2" id="KW-0804">Transcription</keyword>
<dbReference type="SMART" id="SM00355">
    <property type="entry name" value="ZnF_C2H2"/>
    <property type="match status" value="5"/>
</dbReference>
<dbReference type="GO" id="GO:0005634">
    <property type="term" value="C:nucleus"/>
    <property type="evidence" value="ECO:0007669"/>
    <property type="project" value="UniProtKB-SubCell"/>
</dbReference>
<dbReference type="Gene3D" id="2.130.10.10">
    <property type="entry name" value="YVTN repeat-like/Quinoprotein amine dehydrogenase"/>
    <property type="match status" value="1"/>
</dbReference>
<dbReference type="WBParaSite" id="SBAD_0001236201-mRNA-1">
    <property type="protein sequence ID" value="SBAD_0001236201-mRNA-1"/>
    <property type="gene ID" value="SBAD_0001236201"/>
</dbReference>
<dbReference type="PANTHER" id="PTHR15052:SF2">
    <property type="entry name" value="GENERAL TRANSCRIPTION FACTOR 3C POLYPEPTIDE 2"/>
    <property type="match status" value="1"/>
</dbReference>
<comment type="subcellular location">
    <subcellularLocation>
        <location evidence="1">Nucleus</location>
    </subcellularLocation>
</comment>
<keyword evidence="8" id="KW-1185">Reference proteome</keyword>
<dbReference type="InterPro" id="IPR015943">
    <property type="entry name" value="WD40/YVTN_repeat-like_dom_sf"/>
</dbReference>
<dbReference type="GO" id="GO:0008270">
    <property type="term" value="F:zinc ion binding"/>
    <property type="evidence" value="ECO:0007669"/>
    <property type="project" value="UniProtKB-KW"/>
</dbReference>
<evidence type="ECO:0000256" key="3">
    <source>
        <dbReference type="ARBA" id="ARBA00023242"/>
    </source>
</evidence>
<feature type="compositionally biased region" description="Basic and acidic residues" evidence="5">
    <location>
        <begin position="45"/>
        <end position="61"/>
    </location>
</feature>
<evidence type="ECO:0000256" key="1">
    <source>
        <dbReference type="ARBA" id="ARBA00004123"/>
    </source>
</evidence>
<dbReference type="InterPro" id="IPR013087">
    <property type="entry name" value="Znf_C2H2_type"/>
</dbReference>
<evidence type="ECO:0000256" key="4">
    <source>
        <dbReference type="PROSITE-ProRule" id="PRU00042"/>
    </source>
</evidence>
<evidence type="ECO:0000256" key="5">
    <source>
        <dbReference type="SAM" id="MobiDB-lite"/>
    </source>
</evidence>
<proteinExistence type="predicted"/>
<feature type="domain" description="C2H2-type" evidence="6">
    <location>
        <begin position="338"/>
        <end position="367"/>
    </location>
</feature>
<feature type="region of interest" description="Disordered" evidence="5">
    <location>
        <begin position="41"/>
        <end position="68"/>
    </location>
</feature>
<dbReference type="PROSITE" id="PS50157">
    <property type="entry name" value="ZINC_FINGER_C2H2_2"/>
    <property type="match status" value="1"/>
</dbReference>
<dbReference type="OrthoDB" id="4703at2759"/>